<evidence type="ECO:0000313" key="1">
    <source>
        <dbReference type="EMBL" id="JAH04452.1"/>
    </source>
</evidence>
<protein>
    <submittedName>
        <fullName evidence="1">Uncharacterized protein</fullName>
    </submittedName>
</protein>
<organism evidence="1">
    <name type="scientific">Anguilla anguilla</name>
    <name type="common">European freshwater eel</name>
    <name type="synonym">Muraena anguilla</name>
    <dbReference type="NCBI Taxonomy" id="7936"/>
    <lineage>
        <taxon>Eukaryota</taxon>
        <taxon>Metazoa</taxon>
        <taxon>Chordata</taxon>
        <taxon>Craniata</taxon>
        <taxon>Vertebrata</taxon>
        <taxon>Euteleostomi</taxon>
        <taxon>Actinopterygii</taxon>
        <taxon>Neopterygii</taxon>
        <taxon>Teleostei</taxon>
        <taxon>Anguilliformes</taxon>
        <taxon>Anguillidae</taxon>
        <taxon>Anguilla</taxon>
    </lineage>
</organism>
<reference evidence="1" key="2">
    <citation type="journal article" date="2015" name="Fish Shellfish Immunol.">
        <title>Early steps in the European eel (Anguilla anguilla)-Vibrio vulnificus interaction in the gills: Role of the RtxA13 toxin.</title>
        <authorList>
            <person name="Callol A."/>
            <person name="Pajuelo D."/>
            <person name="Ebbesson L."/>
            <person name="Teles M."/>
            <person name="MacKenzie S."/>
            <person name="Amaro C."/>
        </authorList>
    </citation>
    <scope>NUCLEOTIDE SEQUENCE</scope>
</reference>
<sequence>MLLGCCSEFYAVSLSAGSVHHFFPG</sequence>
<reference evidence="1" key="1">
    <citation type="submission" date="2014-11" db="EMBL/GenBank/DDBJ databases">
        <authorList>
            <person name="Amaro Gonzalez C."/>
        </authorList>
    </citation>
    <scope>NUCLEOTIDE SEQUENCE</scope>
</reference>
<dbReference type="EMBL" id="GBXM01088160">
    <property type="protein sequence ID" value="JAH20417.1"/>
    <property type="molecule type" value="Transcribed_RNA"/>
</dbReference>
<dbReference type="EMBL" id="GBXM01104125">
    <property type="protein sequence ID" value="JAH04452.1"/>
    <property type="molecule type" value="Transcribed_RNA"/>
</dbReference>
<proteinExistence type="predicted"/>
<accession>A0A0E9PJI8</accession>
<name>A0A0E9PJI8_ANGAN</name>
<dbReference type="AlphaFoldDB" id="A0A0E9PJI8"/>